<reference evidence="3 4" key="1">
    <citation type="submission" date="2019-08" db="EMBL/GenBank/DDBJ databases">
        <title>Draft genome sequences of two oriental melons (Cucumis melo L. var makuwa).</title>
        <authorList>
            <person name="Kwon S.-Y."/>
        </authorList>
    </citation>
    <scope>NUCLEOTIDE SEQUENCE [LARGE SCALE GENOMIC DNA]</scope>
    <source>
        <strain evidence="4">cv. Chang Bougi</strain>
        <tissue evidence="3">Leaf</tissue>
    </source>
</reference>
<name>A0A5D3CKQ9_CUCMM</name>
<feature type="region of interest" description="Disordered" evidence="1">
    <location>
        <begin position="479"/>
        <end position="498"/>
    </location>
</feature>
<dbReference type="InterPro" id="IPR043502">
    <property type="entry name" value="DNA/RNA_pol_sf"/>
</dbReference>
<dbReference type="Pfam" id="PF07727">
    <property type="entry name" value="RVT_2"/>
    <property type="match status" value="2"/>
</dbReference>
<dbReference type="PANTHER" id="PTHR11439">
    <property type="entry name" value="GAG-POL-RELATED RETROTRANSPOSON"/>
    <property type="match status" value="1"/>
</dbReference>
<dbReference type="Proteomes" id="UP000321947">
    <property type="component" value="Unassembled WGS sequence"/>
</dbReference>
<evidence type="ECO:0000256" key="1">
    <source>
        <dbReference type="SAM" id="MobiDB-lite"/>
    </source>
</evidence>
<dbReference type="AlphaFoldDB" id="A0A5D3CKQ9"/>
<organism evidence="3 4">
    <name type="scientific">Cucumis melo var. makuwa</name>
    <name type="common">Oriental melon</name>
    <dbReference type="NCBI Taxonomy" id="1194695"/>
    <lineage>
        <taxon>Eukaryota</taxon>
        <taxon>Viridiplantae</taxon>
        <taxon>Streptophyta</taxon>
        <taxon>Embryophyta</taxon>
        <taxon>Tracheophyta</taxon>
        <taxon>Spermatophyta</taxon>
        <taxon>Magnoliopsida</taxon>
        <taxon>eudicotyledons</taxon>
        <taxon>Gunneridae</taxon>
        <taxon>Pentapetalae</taxon>
        <taxon>rosids</taxon>
        <taxon>fabids</taxon>
        <taxon>Cucurbitales</taxon>
        <taxon>Cucurbitaceae</taxon>
        <taxon>Benincaseae</taxon>
        <taxon>Cucumis</taxon>
    </lineage>
</organism>
<feature type="domain" description="Reverse transcriptase Ty1/copia-type" evidence="2">
    <location>
        <begin position="38"/>
        <end position="137"/>
    </location>
</feature>
<gene>
    <name evidence="3" type="ORF">E5676_scaffold177G00530</name>
</gene>
<feature type="domain" description="Reverse transcriptase Ty1/copia-type" evidence="2">
    <location>
        <begin position="139"/>
        <end position="212"/>
    </location>
</feature>
<feature type="region of interest" description="Disordered" evidence="1">
    <location>
        <begin position="503"/>
        <end position="523"/>
    </location>
</feature>
<dbReference type="EMBL" id="SSTD01010378">
    <property type="protein sequence ID" value="TYK11892.1"/>
    <property type="molecule type" value="Genomic_DNA"/>
</dbReference>
<dbReference type="SUPFAM" id="SSF56672">
    <property type="entry name" value="DNA/RNA polymerases"/>
    <property type="match status" value="1"/>
</dbReference>
<protein>
    <submittedName>
        <fullName evidence="3">Putative gag-pol polyprotein</fullName>
    </submittedName>
</protein>
<proteinExistence type="predicted"/>
<dbReference type="CDD" id="cd09272">
    <property type="entry name" value="RNase_HI_RT_Ty1"/>
    <property type="match status" value="1"/>
</dbReference>
<dbReference type="PANTHER" id="PTHR11439:SF483">
    <property type="entry name" value="PEPTIDE SYNTHASE GLIP-LIKE, PUTATIVE (AFU_ORTHOLOGUE AFUA_3G12920)-RELATED"/>
    <property type="match status" value="1"/>
</dbReference>
<evidence type="ECO:0000259" key="2">
    <source>
        <dbReference type="Pfam" id="PF07727"/>
    </source>
</evidence>
<accession>A0A5D3CKQ9</accession>
<dbReference type="InterPro" id="IPR013103">
    <property type="entry name" value="RVT_2"/>
</dbReference>
<comment type="caution">
    <text evidence="3">The sequence shown here is derived from an EMBL/GenBank/DDBJ whole genome shotgun (WGS) entry which is preliminary data.</text>
</comment>
<evidence type="ECO:0000313" key="4">
    <source>
        <dbReference type="Proteomes" id="UP000321947"/>
    </source>
</evidence>
<evidence type="ECO:0000313" key="3">
    <source>
        <dbReference type="EMBL" id="TYK11892.1"/>
    </source>
</evidence>
<sequence>METINVVVNDFESNVNQFNIEDDETSVMSDVIATLLKKMPKDDSQPNRTKWIFKNKTDESGNVTKNKARLVAQGYAQVEGVDFDEIFAPVASLEAIRLLLSISCFRKFKLYQMDVKSAFLNGYLNEEVYVAQPKGFFDSKFPQGETDKTLFINRTSTGLIVAQIYVDDIIFGGFSQTLVNNFIYIMKSEFEMSLVGELSCFLGLQIKQKSEVDHKLYRSMIESLLYLTASRPDIAYAVGICARYQSNPRISHLNAVKRIIKYVYGKTDFDILYSYDTSSELVGYCDADWAGSADDQKSTSGGCFFLGNNLVSWFSKKQNCVSLSTAEAEYIAAGNSTMLNTRKGTYADKSTEEVIEAPSSRAVVHDIPRDSTKSIHEEINSENVMKDVETVPTASEAHLSDMDSDNLDGVPLARLLKKVVALDVVSEKSTGLALYVHSQKSSSSEGVFIPTPGLCQTSPVEPGPSHYSSPIQSPILDNTVSTDPHAASVDASSVPEGGIDAQCEKSPVDNENDVKPVATDDHNDEVPVLIQSIRVLNKKLNQFLQN</sequence>